<comment type="caution">
    <text evidence="2">The sequence shown here is derived from an EMBL/GenBank/DDBJ whole genome shotgun (WGS) entry which is preliminary data.</text>
</comment>
<feature type="transmembrane region" description="Helical" evidence="1">
    <location>
        <begin position="310"/>
        <end position="331"/>
    </location>
</feature>
<keyword evidence="1" id="KW-0472">Membrane</keyword>
<dbReference type="InterPro" id="IPR022134">
    <property type="entry name" value="DUF3667"/>
</dbReference>
<proteinExistence type="predicted"/>
<dbReference type="Pfam" id="PF12412">
    <property type="entry name" value="DUF3667"/>
    <property type="match status" value="1"/>
</dbReference>
<gene>
    <name evidence="2" type="ORF">E0486_14165</name>
</gene>
<name>A0A4R4DW83_9BACT</name>
<feature type="transmembrane region" description="Helical" evidence="1">
    <location>
        <begin position="375"/>
        <end position="399"/>
    </location>
</feature>
<evidence type="ECO:0000313" key="2">
    <source>
        <dbReference type="EMBL" id="TCZ68335.1"/>
    </source>
</evidence>
<protein>
    <submittedName>
        <fullName evidence="2">DUF3667 domain-containing protein</fullName>
    </submittedName>
</protein>
<evidence type="ECO:0000313" key="3">
    <source>
        <dbReference type="Proteomes" id="UP000295164"/>
    </source>
</evidence>
<keyword evidence="1" id="KW-0812">Transmembrane</keyword>
<feature type="transmembrane region" description="Helical" evidence="1">
    <location>
        <begin position="337"/>
        <end position="354"/>
    </location>
</feature>
<keyword evidence="1" id="KW-1133">Transmembrane helix</keyword>
<dbReference type="EMBL" id="SKFH01000028">
    <property type="protein sequence ID" value="TCZ68335.1"/>
    <property type="molecule type" value="Genomic_DNA"/>
</dbReference>
<dbReference type="OrthoDB" id="675873at2"/>
<dbReference type="Proteomes" id="UP000295164">
    <property type="component" value="Unassembled WGS sequence"/>
</dbReference>
<dbReference type="AlphaFoldDB" id="A0A4R4DW83"/>
<feature type="transmembrane region" description="Helical" evidence="1">
    <location>
        <begin position="279"/>
        <end position="298"/>
    </location>
</feature>
<keyword evidence="3" id="KW-1185">Reference proteome</keyword>
<evidence type="ECO:0000256" key="1">
    <source>
        <dbReference type="SAM" id="Phobius"/>
    </source>
</evidence>
<sequence>MEQGNSRSENRNFIRVLFVPKNTPCFATGLTTNCCIHLSLLFLTKTDVSHQPERTEKNCLNCGTEVAGRYCQQCGQENIVPHQNFRHLVQHFIFDLFHFDGKFFETLKYLLLRPGRVPREYIAGRRQSYLDPIRMYLFTSAFFFLVFAGMNRIKVGEGALTDTYLSRAERYEVASELSVRKADSNAIRALPVLLDTSLAVYLRIDSAGTRDSAFELRGKRYYYKTEPKDHLRASNFDVDLGNGWLGRALRKRVAHFNERFDEDRREAKAAFIEGLFHRLPYMLFVSLPFFALLLKLLYMRRKQFFYADHLVFTLYHYIFNFILLLAVFLIARLNTGGWAIGSWIIVALLLYSLWSLYKGMRNFYGQSRGRTLGKFLLLNVMAFFVVSLLLLIFVLISAIQL</sequence>
<accession>A0A4R4DW83</accession>
<organism evidence="2 3">
    <name type="scientific">Flaviaesturariibacter aridisoli</name>
    <dbReference type="NCBI Taxonomy" id="2545761"/>
    <lineage>
        <taxon>Bacteria</taxon>
        <taxon>Pseudomonadati</taxon>
        <taxon>Bacteroidota</taxon>
        <taxon>Chitinophagia</taxon>
        <taxon>Chitinophagales</taxon>
        <taxon>Chitinophagaceae</taxon>
        <taxon>Flaviaestuariibacter</taxon>
    </lineage>
</organism>
<reference evidence="2 3" key="1">
    <citation type="submission" date="2019-03" db="EMBL/GenBank/DDBJ databases">
        <authorList>
            <person name="Kim M.K.M."/>
        </authorList>
    </citation>
    <scope>NUCLEOTIDE SEQUENCE [LARGE SCALE GENOMIC DNA]</scope>
    <source>
        <strain evidence="2 3">17J68-15</strain>
    </source>
</reference>